<sequence length="201" mass="22506">MLASLNDRDADLLQQLQADLSCTGDGDLVGENPTHQTRAAMAEAKAKKRQRCSRNGVSIAQTCHVQVTVIWSAKIPLTKREQRWQKRKQRRDRDAVGTGQTCHVQVTVIWSAKIPLTKREQRWQKRKQRRDRDAVGTGAEILVSLDDGGGDLLQQLQADLSCTGDGDLVGENPTHQTRAAMAEAKAKKRQRCSRNEVRIML</sequence>
<accession>M4C318</accession>
<protein>
    <submittedName>
        <fullName evidence="1">Uncharacterized protein</fullName>
    </submittedName>
</protein>
<organism evidence="1 2">
    <name type="scientific">Hyaloperonospora arabidopsidis (strain Emoy2)</name>
    <name type="common">Downy mildew agent</name>
    <name type="synonym">Peronospora arabidopsidis</name>
    <dbReference type="NCBI Taxonomy" id="559515"/>
    <lineage>
        <taxon>Eukaryota</taxon>
        <taxon>Sar</taxon>
        <taxon>Stramenopiles</taxon>
        <taxon>Oomycota</taxon>
        <taxon>Peronosporomycetes</taxon>
        <taxon>Peronosporales</taxon>
        <taxon>Peronosporaceae</taxon>
        <taxon>Hyaloperonospora</taxon>
    </lineage>
</organism>
<reference evidence="2" key="1">
    <citation type="journal article" date="2010" name="Science">
        <title>Signatures of adaptation to obligate biotrophy in the Hyaloperonospora arabidopsidis genome.</title>
        <authorList>
            <person name="Baxter L."/>
            <person name="Tripathy S."/>
            <person name="Ishaque N."/>
            <person name="Boot N."/>
            <person name="Cabral A."/>
            <person name="Kemen E."/>
            <person name="Thines M."/>
            <person name="Ah-Fong A."/>
            <person name="Anderson R."/>
            <person name="Badejoko W."/>
            <person name="Bittner-Eddy P."/>
            <person name="Boore J.L."/>
            <person name="Chibucos M.C."/>
            <person name="Coates M."/>
            <person name="Dehal P."/>
            <person name="Delehaunty K."/>
            <person name="Dong S."/>
            <person name="Downton P."/>
            <person name="Dumas B."/>
            <person name="Fabro G."/>
            <person name="Fronick C."/>
            <person name="Fuerstenberg S.I."/>
            <person name="Fulton L."/>
            <person name="Gaulin E."/>
            <person name="Govers F."/>
            <person name="Hughes L."/>
            <person name="Humphray S."/>
            <person name="Jiang R.H."/>
            <person name="Judelson H."/>
            <person name="Kamoun S."/>
            <person name="Kyung K."/>
            <person name="Meijer H."/>
            <person name="Minx P."/>
            <person name="Morris P."/>
            <person name="Nelson J."/>
            <person name="Phuntumart V."/>
            <person name="Qutob D."/>
            <person name="Rehmany A."/>
            <person name="Rougon-Cardoso A."/>
            <person name="Ryden P."/>
            <person name="Torto-Alalibo T."/>
            <person name="Studholme D."/>
            <person name="Wang Y."/>
            <person name="Win J."/>
            <person name="Wood J."/>
            <person name="Clifton S.W."/>
            <person name="Rogers J."/>
            <person name="Van den Ackerveken G."/>
            <person name="Jones J.D."/>
            <person name="McDowell J.M."/>
            <person name="Beynon J."/>
            <person name="Tyler B.M."/>
        </authorList>
    </citation>
    <scope>NUCLEOTIDE SEQUENCE [LARGE SCALE GENOMIC DNA]</scope>
    <source>
        <strain evidence="2">Emoy2</strain>
    </source>
</reference>
<reference evidence="1" key="2">
    <citation type="submission" date="2015-06" db="UniProtKB">
        <authorList>
            <consortium name="EnsemblProtists"/>
        </authorList>
    </citation>
    <scope>IDENTIFICATION</scope>
    <source>
        <strain evidence="1">Emoy2</strain>
    </source>
</reference>
<name>M4C318_HYAAE</name>
<evidence type="ECO:0000313" key="2">
    <source>
        <dbReference type="Proteomes" id="UP000011713"/>
    </source>
</evidence>
<evidence type="ECO:0000313" key="1">
    <source>
        <dbReference type="EnsemblProtists" id="HpaP813485"/>
    </source>
</evidence>
<dbReference type="InParanoid" id="M4C318"/>
<dbReference type="Proteomes" id="UP000011713">
    <property type="component" value="Unassembled WGS sequence"/>
</dbReference>
<proteinExistence type="predicted"/>
<keyword evidence="2" id="KW-1185">Reference proteome</keyword>
<dbReference type="EMBL" id="JH598148">
    <property type="status" value="NOT_ANNOTATED_CDS"/>
    <property type="molecule type" value="Genomic_DNA"/>
</dbReference>
<dbReference type="VEuPathDB" id="FungiDB:HpaG813485"/>
<dbReference type="EnsemblProtists" id="HpaT813485">
    <property type="protein sequence ID" value="HpaP813485"/>
    <property type="gene ID" value="HpaG813485"/>
</dbReference>
<dbReference type="HOGENOM" id="CLU_1362676_0_0_1"/>
<dbReference type="AlphaFoldDB" id="M4C318"/>